<reference evidence="1 2" key="1">
    <citation type="submission" date="2018-11" db="EMBL/GenBank/DDBJ databases">
        <title>Draft genome of Simplicispira Flexivirga sp. BO-16.</title>
        <authorList>
            <person name="Im W.T."/>
        </authorList>
    </citation>
    <scope>NUCLEOTIDE SEQUENCE [LARGE SCALE GENOMIC DNA]</scope>
    <source>
        <strain evidence="1 2">BO-16</strain>
    </source>
</reference>
<dbReference type="Gene3D" id="3.40.630.30">
    <property type="match status" value="1"/>
</dbReference>
<accession>A0A3M9MB39</accession>
<dbReference type="InterPro" id="IPR016181">
    <property type="entry name" value="Acyl_CoA_acyltransferase"/>
</dbReference>
<dbReference type="EMBL" id="RJJQ01000007">
    <property type="protein sequence ID" value="RNI22790.1"/>
    <property type="molecule type" value="Genomic_DNA"/>
</dbReference>
<dbReference type="RefSeq" id="WP_123270990.1">
    <property type="nucleotide sequence ID" value="NZ_RJJQ01000007.1"/>
</dbReference>
<gene>
    <name evidence="1" type="ORF">EFY87_08190</name>
</gene>
<proteinExistence type="predicted"/>
<organism evidence="1 2">
    <name type="scientific">Flexivirga caeni</name>
    <dbReference type="NCBI Taxonomy" id="2294115"/>
    <lineage>
        <taxon>Bacteria</taxon>
        <taxon>Bacillati</taxon>
        <taxon>Actinomycetota</taxon>
        <taxon>Actinomycetes</taxon>
        <taxon>Micrococcales</taxon>
        <taxon>Dermacoccaceae</taxon>
        <taxon>Flexivirga</taxon>
    </lineage>
</organism>
<protein>
    <submittedName>
        <fullName evidence="1">N-acetyltransferase</fullName>
    </submittedName>
</protein>
<evidence type="ECO:0000313" key="2">
    <source>
        <dbReference type="Proteomes" id="UP000271678"/>
    </source>
</evidence>
<keyword evidence="2" id="KW-1185">Reference proteome</keyword>
<dbReference type="OrthoDB" id="7945430at2"/>
<dbReference type="AlphaFoldDB" id="A0A3M9MB39"/>
<sequence>MSSDHPLAQILRAAAAGDPPPADGGWRRLSPWNASVFGIVTFTGHAVLCVPDDVTDIELAGLHPDGFGGAADPRVVTVLAGTDGWIDSLDVLLAARGLGGRPELLVPRPDLTTWPRARRAVGLRSAVETYGVADRDDVLVTIGNGIAGLLELSFEVDLPARGAGLGRRLIADARRLVATDEILLAAVAPGNVASLRATLAAGFTPVAGVQLFHPADHHG</sequence>
<dbReference type="GO" id="GO:0016740">
    <property type="term" value="F:transferase activity"/>
    <property type="evidence" value="ECO:0007669"/>
    <property type="project" value="UniProtKB-KW"/>
</dbReference>
<dbReference type="Proteomes" id="UP000271678">
    <property type="component" value="Unassembled WGS sequence"/>
</dbReference>
<name>A0A3M9MB39_9MICO</name>
<evidence type="ECO:0000313" key="1">
    <source>
        <dbReference type="EMBL" id="RNI22790.1"/>
    </source>
</evidence>
<dbReference type="SUPFAM" id="SSF55729">
    <property type="entry name" value="Acyl-CoA N-acyltransferases (Nat)"/>
    <property type="match status" value="1"/>
</dbReference>
<keyword evidence="1" id="KW-0808">Transferase</keyword>
<comment type="caution">
    <text evidence="1">The sequence shown here is derived from an EMBL/GenBank/DDBJ whole genome shotgun (WGS) entry which is preliminary data.</text>
</comment>